<dbReference type="SUPFAM" id="SSF81383">
    <property type="entry name" value="F-box domain"/>
    <property type="match status" value="1"/>
</dbReference>
<dbReference type="Proteomes" id="UP000595140">
    <property type="component" value="Unassembled WGS sequence"/>
</dbReference>
<accession>A0A484MGR5</accession>
<keyword evidence="3" id="KW-1185">Reference proteome</keyword>
<dbReference type="PANTHER" id="PTHR13382">
    <property type="entry name" value="MITOCHONDRIAL ATP SYNTHASE COUPLING FACTOR B"/>
    <property type="match status" value="1"/>
</dbReference>
<dbReference type="InterPro" id="IPR032675">
    <property type="entry name" value="LRR_dom_sf"/>
</dbReference>
<proteinExistence type="predicted"/>
<sequence>MALNYSHMPIFPAHIPEDNMVSPMRIVNGCLVEGIPDKTGEGFIWPRHASWEREEWFECGRERVDSCGLRESASKDIVDLLPSDPFEMGINTYSFEMALRTTFTALRGWLNDLEIDCGRLQKDIVGPIKEDYSFLNGLDFIWDNAMMFSHSSSNVQSDHKLNASCSMNPLPKEVVTGDALVPCFGTTTVCSTRDSSLGFDCEYTDDFIAHMEEEDLSCHDDDNGEAPHEGLFYALGYLGVKDLLSVQMVSKSFRSTVKDDPLLWRNIHIFKPLNERITDDALQLLSSMAKGNVRCLSFVDCHLITDDGLRRVLEANPRVTKLCVPGCTRLSIDGIMNILEAFNSKQGSRIRHLRVGGLYGMTHEHYERLMTLLRADSLNQKSDHNPHFYSWRSRYRLCDDDRPLDIEPCPKCDQIRLVYHCPSEVCRAKDSSTQECRACIICIPRCIECGKCFDDGPYEETFYLEKVCADCFNRMENQGEGDVGGGGSHMHLNPCEFSQNICIRG</sequence>
<dbReference type="InterPro" id="IPR001810">
    <property type="entry name" value="F-box_dom"/>
</dbReference>
<reference evidence="2 3" key="1">
    <citation type="submission" date="2018-04" db="EMBL/GenBank/DDBJ databases">
        <authorList>
            <person name="Vogel A."/>
        </authorList>
    </citation>
    <scope>NUCLEOTIDE SEQUENCE [LARGE SCALE GENOMIC DNA]</scope>
</reference>
<evidence type="ECO:0000313" key="2">
    <source>
        <dbReference type="EMBL" id="VFQ87659.1"/>
    </source>
</evidence>
<dbReference type="InterPro" id="IPR036047">
    <property type="entry name" value="F-box-like_dom_sf"/>
</dbReference>
<evidence type="ECO:0000313" key="3">
    <source>
        <dbReference type="Proteomes" id="UP000595140"/>
    </source>
</evidence>
<evidence type="ECO:0000259" key="1">
    <source>
        <dbReference type="PROSITE" id="PS50181"/>
    </source>
</evidence>
<dbReference type="OrthoDB" id="10044893at2759"/>
<name>A0A484MGR5_9ASTE</name>
<dbReference type="PANTHER" id="PTHR13382:SF22">
    <property type="entry name" value="F-BOX PROTEIN SKIP14"/>
    <property type="match status" value="1"/>
</dbReference>
<feature type="domain" description="F-box" evidence="1">
    <location>
        <begin position="220"/>
        <end position="267"/>
    </location>
</feature>
<dbReference type="Pfam" id="PF12937">
    <property type="entry name" value="F-box-like"/>
    <property type="match status" value="1"/>
</dbReference>
<dbReference type="PROSITE" id="PS50181">
    <property type="entry name" value="FBOX"/>
    <property type="match status" value="1"/>
</dbReference>
<dbReference type="Gene3D" id="1.20.1280.50">
    <property type="match status" value="1"/>
</dbReference>
<protein>
    <recommendedName>
        <fullName evidence="1">F-box domain-containing protein</fullName>
    </recommendedName>
</protein>
<dbReference type="AlphaFoldDB" id="A0A484MGR5"/>
<dbReference type="Gene3D" id="3.80.10.10">
    <property type="entry name" value="Ribonuclease Inhibitor"/>
    <property type="match status" value="1"/>
</dbReference>
<gene>
    <name evidence="2" type="ORF">CCAM_LOCUS29435</name>
</gene>
<dbReference type="EMBL" id="OOIL02003369">
    <property type="protein sequence ID" value="VFQ87659.1"/>
    <property type="molecule type" value="Genomic_DNA"/>
</dbReference>
<dbReference type="InterPro" id="IPR050648">
    <property type="entry name" value="F-box_LRR-repeat"/>
</dbReference>
<organism evidence="2 3">
    <name type="scientific">Cuscuta campestris</name>
    <dbReference type="NCBI Taxonomy" id="132261"/>
    <lineage>
        <taxon>Eukaryota</taxon>
        <taxon>Viridiplantae</taxon>
        <taxon>Streptophyta</taxon>
        <taxon>Embryophyta</taxon>
        <taxon>Tracheophyta</taxon>
        <taxon>Spermatophyta</taxon>
        <taxon>Magnoliopsida</taxon>
        <taxon>eudicotyledons</taxon>
        <taxon>Gunneridae</taxon>
        <taxon>Pentapetalae</taxon>
        <taxon>asterids</taxon>
        <taxon>lamiids</taxon>
        <taxon>Solanales</taxon>
        <taxon>Convolvulaceae</taxon>
        <taxon>Cuscuteae</taxon>
        <taxon>Cuscuta</taxon>
        <taxon>Cuscuta subgen. Grammica</taxon>
        <taxon>Cuscuta sect. Cleistogrammica</taxon>
    </lineage>
</organism>
<dbReference type="GO" id="GO:0005737">
    <property type="term" value="C:cytoplasm"/>
    <property type="evidence" value="ECO:0007669"/>
    <property type="project" value="TreeGrafter"/>
</dbReference>